<keyword evidence="8" id="KW-1185">Reference proteome</keyword>
<feature type="domain" description="HTH cro/C1-type" evidence="6">
    <location>
        <begin position="5"/>
        <end position="52"/>
    </location>
</feature>
<dbReference type="InterPro" id="IPR001761">
    <property type="entry name" value="Peripla_BP/Lac1_sug-bd_dom"/>
</dbReference>
<dbReference type="AlphaFoldDB" id="A0A9X2DRD8"/>
<dbReference type="RefSeq" id="WP_251224055.1">
    <property type="nucleotide sequence ID" value="NZ_JAMBOL010000013.1"/>
</dbReference>
<dbReference type="PROSITE" id="PS50943">
    <property type="entry name" value="HTH_CROC1"/>
    <property type="match status" value="1"/>
</dbReference>
<sequence length="330" mass="36989">MFPTTIREVAKRANVSEATVSRVINKKGYVGKETLKKVEAAIAELNYTPNEVARMLFKKKSNTIGLLIPDITNPFFPELAKAVEAVAQRLGYLLILCNTESNPETEKKYVRELTHKYVDGLIIMNQNNEDITYDELPFPTLFLDRVHDKRVLSVSSQNKEGGRIATEYLLQTGSKRILHIRGPHNVTTATERAEGYQEVMKKNNLAAHVMDCDYATEAAYQLGKSLFKKAVEYDAIFAGNDLIAAGVLMAAKEYQISVPDELQIIGYDGIDLCKHTSPQLTTIQQPIYKMGEQAAILLIAQIENQLQEKESSSHSFPVELIQRGTTKPLR</sequence>
<reference evidence="7" key="1">
    <citation type="submission" date="2022-05" db="EMBL/GenBank/DDBJ databases">
        <title>Comparative Genomics of Spacecraft Associated Microbes.</title>
        <authorList>
            <person name="Tran M.T."/>
            <person name="Wright A."/>
            <person name="Seuylemezian A."/>
            <person name="Eisen J."/>
            <person name="Coil D."/>
        </authorList>
    </citation>
    <scope>NUCLEOTIDE SEQUENCE</scope>
    <source>
        <strain evidence="7">214.1.1</strain>
    </source>
</reference>
<keyword evidence="3" id="KW-0238">DNA-binding</keyword>
<proteinExistence type="predicted"/>
<dbReference type="Proteomes" id="UP001139179">
    <property type="component" value="Unassembled WGS sequence"/>
</dbReference>
<dbReference type="Gene3D" id="3.40.50.2300">
    <property type="match status" value="2"/>
</dbReference>
<dbReference type="SMART" id="SM00354">
    <property type="entry name" value="HTH_LACI"/>
    <property type="match status" value="1"/>
</dbReference>
<dbReference type="InterPro" id="IPR028082">
    <property type="entry name" value="Peripla_BP_I"/>
</dbReference>
<dbReference type="CDD" id="cd06291">
    <property type="entry name" value="PBP1_Qymf-like"/>
    <property type="match status" value="1"/>
</dbReference>
<gene>
    <name evidence="7" type="ORF">M3202_14550</name>
</gene>
<feature type="domain" description="HTH lacI-type" evidence="5">
    <location>
        <begin position="4"/>
        <end position="58"/>
    </location>
</feature>
<evidence type="ECO:0000313" key="8">
    <source>
        <dbReference type="Proteomes" id="UP001139179"/>
    </source>
</evidence>
<dbReference type="InterPro" id="IPR010982">
    <property type="entry name" value="Lambda_DNA-bd_dom_sf"/>
</dbReference>
<dbReference type="PANTHER" id="PTHR30146">
    <property type="entry name" value="LACI-RELATED TRANSCRIPTIONAL REPRESSOR"/>
    <property type="match status" value="1"/>
</dbReference>
<dbReference type="PROSITE" id="PS50932">
    <property type="entry name" value="HTH_LACI_2"/>
    <property type="match status" value="1"/>
</dbReference>
<keyword evidence="4" id="KW-0804">Transcription</keyword>
<accession>A0A9X2DRD8</accession>
<keyword evidence="1" id="KW-0678">Repressor</keyword>
<dbReference type="SUPFAM" id="SSF53822">
    <property type="entry name" value="Periplasmic binding protein-like I"/>
    <property type="match status" value="1"/>
</dbReference>
<dbReference type="InterPro" id="IPR001387">
    <property type="entry name" value="Cro/C1-type_HTH"/>
</dbReference>
<evidence type="ECO:0000256" key="4">
    <source>
        <dbReference type="ARBA" id="ARBA00023163"/>
    </source>
</evidence>
<dbReference type="Gene3D" id="1.10.260.40">
    <property type="entry name" value="lambda repressor-like DNA-binding domains"/>
    <property type="match status" value="1"/>
</dbReference>
<evidence type="ECO:0000259" key="6">
    <source>
        <dbReference type="PROSITE" id="PS50943"/>
    </source>
</evidence>
<dbReference type="PROSITE" id="PS00356">
    <property type="entry name" value="HTH_LACI_1"/>
    <property type="match status" value="1"/>
</dbReference>
<dbReference type="GO" id="GO:0000976">
    <property type="term" value="F:transcription cis-regulatory region binding"/>
    <property type="evidence" value="ECO:0007669"/>
    <property type="project" value="TreeGrafter"/>
</dbReference>
<dbReference type="PANTHER" id="PTHR30146:SF95">
    <property type="entry name" value="RIBOSE OPERON REPRESSOR"/>
    <property type="match status" value="1"/>
</dbReference>
<dbReference type="InterPro" id="IPR000843">
    <property type="entry name" value="HTH_LacI"/>
</dbReference>
<evidence type="ECO:0000256" key="1">
    <source>
        <dbReference type="ARBA" id="ARBA00022491"/>
    </source>
</evidence>
<evidence type="ECO:0000259" key="5">
    <source>
        <dbReference type="PROSITE" id="PS50932"/>
    </source>
</evidence>
<evidence type="ECO:0000256" key="2">
    <source>
        <dbReference type="ARBA" id="ARBA00023015"/>
    </source>
</evidence>
<evidence type="ECO:0000313" key="7">
    <source>
        <dbReference type="EMBL" id="MCM3715306.1"/>
    </source>
</evidence>
<dbReference type="PRINTS" id="PR00036">
    <property type="entry name" value="HTHLACI"/>
</dbReference>
<dbReference type="SUPFAM" id="SSF47413">
    <property type="entry name" value="lambda repressor-like DNA-binding domains"/>
    <property type="match status" value="1"/>
</dbReference>
<protein>
    <submittedName>
        <fullName evidence="7">LacI family transcriptional regulator</fullName>
    </submittedName>
</protein>
<comment type="caution">
    <text evidence="7">The sequence shown here is derived from an EMBL/GenBank/DDBJ whole genome shotgun (WGS) entry which is preliminary data.</text>
</comment>
<dbReference type="EMBL" id="JAMBOL010000013">
    <property type="protein sequence ID" value="MCM3715306.1"/>
    <property type="molecule type" value="Genomic_DNA"/>
</dbReference>
<evidence type="ECO:0000256" key="3">
    <source>
        <dbReference type="ARBA" id="ARBA00023125"/>
    </source>
</evidence>
<dbReference type="Pfam" id="PF00356">
    <property type="entry name" value="LacI"/>
    <property type="match status" value="1"/>
</dbReference>
<dbReference type="CDD" id="cd01392">
    <property type="entry name" value="HTH_LacI"/>
    <property type="match status" value="1"/>
</dbReference>
<dbReference type="Pfam" id="PF00532">
    <property type="entry name" value="Peripla_BP_1"/>
    <property type="match status" value="1"/>
</dbReference>
<keyword evidence="2" id="KW-0805">Transcription regulation</keyword>
<dbReference type="GO" id="GO:0003700">
    <property type="term" value="F:DNA-binding transcription factor activity"/>
    <property type="evidence" value="ECO:0007669"/>
    <property type="project" value="TreeGrafter"/>
</dbReference>
<name>A0A9X2DRD8_9BACI</name>
<organism evidence="7 8">
    <name type="scientific">Halalkalibacter oceani</name>
    <dbReference type="NCBI Taxonomy" id="1653776"/>
    <lineage>
        <taxon>Bacteria</taxon>
        <taxon>Bacillati</taxon>
        <taxon>Bacillota</taxon>
        <taxon>Bacilli</taxon>
        <taxon>Bacillales</taxon>
        <taxon>Bacillaceae</taxon>
        <taxon>Halalkalibacter</taxon>
    </lineage>
</organism>